<evidence type="ECO:0000256" key="1">
    <source>
        <dbReference type="ARBA" id="ARBA00004141"/>
    </source>
</evidence>
<dbReference type="EMBL" id="QXFU01001376">
    <property type="protein sequence ID" value="KAE9003705.1"/>
    <property type="molecule type" value="Genomic_DNA"/>
</dbReference>
<keyword evidence="5" id="KW-1133">Transmembrane helix</keyword>
<dbReference type="SUPFAM" id="SSF81338">
    <property type="entry name" value="Aquaporin-like"/>
    <property type="match status" value="1"/>
</dbReference>
<dbReference type="GO" id="GO:0015254">
    <property type="term" value="F:glycerol channel activity"/>
    <property type="evidence" value="ECO:0007669"/>
    <property type="project" value="TreeGrafter"/>
</dbReference>
<accession>A0A6A3KG42</accession>
<gene>
    <name evidence="8" type="ORF">PR002_g17261</name>
</gene>
<evidence type="ECO:0000256" key="3">
    <source>
        <dbReference type="ARBA" id="ARBA00022448"/>
    </source>
</evidence>
<feature type="region of interest" description="Disordered" evidence="7">
    <location>
        <begin position="14"/>
        <end position="37"/>
    </location>
</feature>
<evidence type="ECO:0000313" key="8">
    <source>
        <dbReference type="EMBL" id="KAE9003705.1"/>
    </source>
</evidence>
<evidence type="ECO:0000256" key="4">
    <source>
        <dbReference type="ARBA" id="ARBA00022692"/>
    </source>
</evidence>
<dbReference type="InterPro" id="IPR023271">
    <property type="entry name" value="Aquaporin-like"/>
</dbReference>
<dbReference type="Proteomes" id="UP000435112">
    <property type="component" value="Unassembled WGS sequence"/>
</dbReference>
<comment type="similarity">
    <text evidence="2">Belongs to the MIP/aquaporin (TC 1.A.8) family.</text>
</comment>
<dbReference type="GO" id="GO:0015250">
    <property type="term" value="F:water channel activity"/>
    <property type="evidence" value="ECO:0007669"/>
    <property type="project" value="TreeGrafter"/>
</dbReference>
<dbReference type="InterPro" id="IPR050363">
    <property type="entry name" value="MIP/Aquaporin"/>
</dbReference>
<organism evidence="8 9">
    <name type="scientific">Phytophthora rubi</name>
    <dbReference type="NCBI Taxonomy" id="129364"/>
    <lineage>
        <taxon>Eukaryota</taxon>
        <taxon>Sar</taxon>
        <taxon>Stramenopiles</taxon>
        <taxon>Oomycota</taxon>
        <taxon>Peronosporomycetes</taxon>
        <taxon>Peronosporales</taxon>
        <taxon>Peronosporaceae</taxon>
        <taxon>Phytophthora</taxon>
    </lineage>
</organism>
<evidence type="ECO:0008006" key="10">
    <source>
        <dbReference type="Google" id="ProtNLM"/>
    </source>
</evidence>
<evidence type="ECO:0000256" key="6">
    <source>
        <dbReference type="ARBA" id="ARBA00023136"/>
    </source>
</evidence>
<keyword evidence="3" id="KW-0813">Transport</keyword>
<name>A0A6A3KG42_9STRA</name>
<feature type="region of interest" description="Disordered" evidence="7">
    <location>
        <begin position="131"/>
        <end position="152"/>
    </location>
</feature>
<protein>
    <recommendedName>
        <fullName evidence="10">Aquaporin</fullName>
    </recommendedName>
</protein>
<dbReference type="Gene3D" id="1.20.1080.10">
    <property type="entry name" value="Glycerol uptake facilitator protein"/>
    <property type="match status" value="1"/>
</dbReference>
<evidence type="ECO:0000256" key="2">
    <source>
        <dbReference type="ARBA" id="ARBA00006175"/>
    </source>
</evidence>
<evidence type="ECO:0000256" key="5">
    <source>
        <dbReference type="ARBA" id="ARBA00022989"/>
    </source>
</evidence>
<dbReference type="GO" id="GO:0005886">
    <property type="term" value="C:plasma membrane"/>
    <property type="evidence" value="ECO:0007669"/>
    <property type="project" value="TreeGrafter"/>
</dbReference>
<dbReference type="PANTHER" id="PTHR43829">
    <property type="entry name" value="AQUAPORIN OR AQUAGLYCEROPORIN RELATED"/>
    <property type="match status" value="1"/>
</dbReference>
<keyword evidence="6" id="KW-0472">Membrane</keyword>
<dbReference type="PANTHER" id="PTHR43829:SF9">
    <property type="entry name" value="AQUAPORIN-9"/>
    <property type="match status" value="1"/>
</dbReference>
<comment type="subcellular location">
    <subcellularLocation>
        <location evidence="1">Membrane</location>
        <topology evidence="1">Multi-pass membrane protein</topology>
    </subcellularLocation>
</comment>
<comment type="caution">
    <text evidence="8">The sequence shown here is derived from an EMBL/GenBank/DDBJ whole genome shotgun (WGS) entry which is preliminary data.</text>
</comment>
<sequence>MTLGELHILQQAAPPAQRHRCSNPRQPRRDAASRIPNKNAIDLQRDTTRGNFATYSSDNISSYTAFNTEFMSTAMLVLSISAIANKLNCAAGPVPPPSFCLMALACSMNTNYAVNPARDPGTCILSTIAGGGPRSSGHAATTSEEQPSAELR</sequence>
<proteinExistence type="inferred from homology"/>
<dbReference type="AlphaFoldDB" id="A0A6A3KG42"/>
<reference evidence="8 9" key="1">
    <citation type="submission" date="2018-09" db="EMBL/GenBank/DDBJ databases">
        <title>Genomic investigation of the strawberry pathogen Phytophthora fragariae indicates pathogenicity is determined by transcriptional variation in three key races.</title>
        <authorList>
            <person name="Adams T.M."/>
            <person name="Armitage A.D."/>
            <person name="Sobczyk M.K."/>
            <person name="Bates H.J."/>
            <person name="Dunwell J.M."/>
            <person name="Nellist C.F."/>
            <person name="Harrison R.J."/>
        </authorList>
    </citation>
    <scope>NUCLEOTIDE SEQUENCE [LARGE SCALE GENOMIC DNA]</scope>
    <source>
        <strain evidence="8 9">SCRP324</strain>
    </source>
</reference>
<dbReference type="OrthoDB" id="3222at2759"/>
<evidence type="ECO:0000256" key="7">
    <source>
        <dbReference type="SAM" id="MobiDB-lite"/>
    </source>
</evidence>
<dbReference type="InterPro" id="IPR000425">
    <property type="entry name" value="MIP"/>
</dbReference>
<keyword evidence="4" id="KW-0812">Transmembrane</keyword>
<dbReference type="Pfam" id="PF00230">
    <property type="entry name" value="MIP"/>
    <property type="match status" value="1"/>
</dbReference>
<evidence type="ECO:0000313" key="9">
    <source>
        <dbReference type="Proteomes" id="UP000435112"/>
    </source>
</evidence>